<dbReference type="GO" id="GO:0004649">
    <property type="term" value="F:poly(ADP-ribose) glycohydrolase activity"/>
    <property type="evidence" value="ECO:0007669"/>
    <property type="project" value="InterPro"/>
</dbReference>
<dbReference type="InterPro" id="IPR046372">
    <property type="entry name" value="PARG_cat_C"/>
</dbReference>
<comment type="caution">
    <text evidence="4">The sequence shown here is derived from an EMBL/GenBank/DDBJ whole genome shotgun (WGS) entry which is preliminary data.</text>
</comment>
<organism evidence="4 5">
    <name type="scientific">Streblomastix strix</name>
    <dbReference type="NCBI Taxonomy" id="222440"/>
    <lineage>
        <taxon>Eukaryota</taxon>
        <taxon>Metamonada</taxon>
        <taxon>Preaxostyla</taxon>
        <taxon>Oxymonadida</taxon>
        <taxon>Streblomastigidae</taxon>
        <taxon>Streblomastix</taxon>
    </lineage>
</organism>
<dbReference type="Pfam" id="PF05028">
    <property type="entry name" value="PARG_cat_C"/>
    <property type="match status" value="1"/>
</dbReference>
<gene>
    <name evidence="4" type="ORF">EZS28_031883</name>
</gene>
<evidence type="ECO:0000313" key="5">
    <source>
        <dbReference type="Proteomes" id="UP000324800"/>
    </source>
</evidence>
<dbReference type="GO" id="GO:0005634">
    <property type="term" value="C:nucleus"/>
    <property type="evidence" value="ECO:0007669"/>
    <property type="project" value="TreeGrafter"/>
</dbReference>
<sequence length="270" mass="30992">MQRRALLGSPDWLKSRKTLCHVTLDIGGKIEDAPPYCYKVDFAYRFPGGGVLNYGCVQEEMLFAIYPELLLSIMCCEALNHNEAILIEGVERFSKYKGYSHEFEYDGDYQEQGQIKNGILESKFIVIDAINFLPQQKPRGLKNQWGLKSLWRETNKAFIGFSFVPSANETEKQKAQRKWQNEKDNKGKKEQQQKQIEMNSKDQGIRLEQKVRDDSDQVRSGVLATGHWGCGAFNGNTFLKFIIQWIAASEAGVTEMRYSCMNNKGFILFQ</sequence>
<feature type="active site" evidence="1">
    <location>
        <position position="60"/>
    </location>
</feature>
<evidence type="ECO:0000256" key="1">
    <source>
        <dbReference type="PIRSR" id="PIRSR607724-1"/>
    </source>
</evidence>
<proteinExistence type="predicted"/>
<dbReference type="PANTHER" id="PTHR12837">
    <property type="entry name" value="POLY ADP-RIBOSE GLYCOHYDROLASE"/>
    <property type="match status" value="1"/>
</dbReference>
<feature type="compositionally biased region" description="Basic and acidic residues" evidence="2">
    <location>
        <begin position="172"/>
        <end position="192"/>
    </location>
</feature>
<feature type="active site" evidence="1">
    <location>
        <position position="41"/>
    </location>
</feature>
<feature type="region of interest" description="Disordered" evidence="2">
    <location>
        <begin position="172"/>
        <end position="203"/>
    </location>
</feature>
<feature type="active site" evidence="1">
    <location>
        <position position="59"/>
    </location>
</feature>
<evidence type="ECO:0000259" key="3">
    <source>
        <dbReference type="Pfam" id="PF05028"/>
    </source>
</evidence>
<dbReference type="EMBL" id="SNRW01013465">
    <property type="protein sequence ID" value="KAA6372590.1"/>
    <property type="molecule type" value="Genomic_DNA"/>
</dbReference>
<dbReference type="GO" id="GO:0005737">
    <property type="term" value="C:cytoplasm"/>
    <property type="evidence" value="ECO:0007669"/>
    <property type="project" value="TreeGrafter"/>
</dbReference>
<dbReference type="GO" id="GO:0009225">
    <property type="term" value="P:nucleotide-sugar metabolic process"/>
    <property type="evidence" value="ECO:0007669"/>
    <property type="project" value="TreeGrafter"/>
</dbReference>
<evidence type="ECO:0000256" key="2">
    <source>
        <dbReference type="SAM" id="MobiDB-lite"/>
    </source>
</evidence>
<dbReference type="OrthoDB" id="1937899at2759"/>
<name>A0A5J4UR57_9EUKA</name>
<dbReference type="GO" id="GO:0006282">
    <property type="term" value="P:regulation of DNA repair"/>
    <property type="evidence" value="ECO:0007669"/>
    <property type="project" value="InterPro"/>
</dbReference>
<dbReference type="PANTHER" id="PTHR12837:SF0">
    <property type="entry name" value="POLY(ADP-RIBOSE) GLYCOHYDROLASE"/>
    <property type="match status" value="1"/>
</dbReference>
<keyword evidence="4" id="KW-0378">Hydrolase</keyword>
<dbReference type="GO" id="GO:1990966">
    <property type="term" value="P:ATP generation from poly-ADP-D-ribose"/>
    <property type="evidence" value="ECO:0007669"/>
    <property type="project" value="TreeGrafter"/>
</dbReference>
<evidence type="ECO:0000313" key="4">
    <source>
        <dbReference type="EMBL" id="KAA6372590.1"/>
    </source>
</evidence>
<reference evidence="4 5" key="1">
    <citation type="submission" date="2019-03" db="EMBL/GenBank/DDBJ databases">
        <title>Single cell metagenomics reveals metabolic interactions within the superorganism composed of flagellate Streblomastix strix and complex community of Bacteroidetes bacteria on its surface.</title>
        <authorList>
            <person name="Treitli S.C."/>
            <person name="Kolisko M."/>
            <person name="Husnik F."/>
            <person name="Keeling P."/>
            <person name="Hampl V."/>
        </authorList>
    </citation>
    <scope>NUCLEOTIDE SEQUENCE [LARGE SCALE GENOMIC DNA]</scope>
    <source>
        <strain evidence="4">ST1C</strain>
    </source>
</reference>
<dbReference type="AlphaFoldDB" id="A0A5J4UR57"/>
<dbReference type="GO" id="GO:0005975">
    <property type="term" value="P:carbohydrate metabolic process"/>
    <property type="evidence" value="ECO:0007669"/>
    <property type="project" value="InterPro"/>
</dbReference>
<dbReference type="Proteomes" id="UP000324800">
    <property type="component" value="Unassembled WGS sequence"/>
</dbReference>
<feature type="domain" description="PARG catalytic Macro" evidence="3">
    <location>
        <begin position="10"/>
        <end position="264"/>
    </location>
</feature>
<protein>
    <submittedName>
        <fullName evidence="4">Putative polyADP ribose glycohydrolase</fullName>
    </submittedName>
</protein>
<accession>A0A5J4UR57</accession>
<dbReference type="InterPro" id="IPR007724">
    <property type="entry name" value="Poly_GlycHdrlase"/>
</dbReference>